<evidence type="ECO:0000256" key="1">
    <source>
        <dbReference type="SAM" id="MobiDB-lite"/>
    </source>
</evidence>
<accession>A0A150GET8</accession>
<organism evidence="2 3">
    <name type="scientific">Gonium pectorale</name>
    <name type="common">Green alga</name>
    <dbReference type="NCBI Taxonomy" id="33097"/>
    <lineage>
        <taxon>Eukaryota</taxon>
        <taxon>Viridiplantae</taxon>
        <taxon>Chlorophyta</taxon>
        <taxon>core chlorophytes</taxon>
        <taxon>Chlorophyceae</taxon>
        <taxon>CS clade</taxon>
        <taxon>Chlamydomonadales</taxon>
        <taxon>Volvocaceae</taxon>
        <taxon>Gonium</taxon>
    </lineage>
</organism>
<proteinExistence type="predicted"/>
<sequence length="340" mass="34833">MSPKQFDGLRLHRNLDGAWWLSGAEELVAHLLGPSAVASPAELLLLRLADGRPAVAPAPKGGTAEAYTGASFRPSLSGNAVGAAGQQEQPKQEQEPEGQLAASGSPAAAGCVPPAAAVAATFALRWIDAELYLIHMAAHAAFGTQLAAMEATDDGTDGSCASEVMVHTEGPNGNLLQHKAVLRRYTGQVQRYRIKGIKPVARSLGLTAKRGWLRLSVLQPGGEVLLELASEAEVPPERRQRLKHPVGGGAVNKGDAGGVGADRSEGSGSDGGGNIDDDERRKRRLGGPLAANRAAATGGSHLENGGSGSTEADSSDGASTSDDSGRDTDSTESSSATRDG</sequence>
<evidence type="ECO:0000313" key="2">
    <source>
        <dbReference type="EMBL" id="KXZ48085.1"/>
    </source>
</evidence>
<feature type="region of interest" description="Disordered" evidence="1">
    <location>
        <begin position="231"/>
        <end position="340"/>
    </location>
</feature>
<name>A0A150GET8_GONPE</name>
<feature type="region of interest" description="Disordered" evidence="1">
    <location>
        <begin position="78"/>
        <end position="106"/>
    </location>
</feature>
<comment type="caution">
    <text evidence="2">The sequence shown here is derived from an EMBL/GenBank/DDBJ whole genome shotgun (WGS) entry which is preliminary data.</text>
</comment>
<feature type="compositionally biased region" description="Low complexity" evidence="1">
    <location>
        <begin position="309"/>
        <end position="322"/>
    </location>
</feature>
<keyword evidence="3" id="KW-1185">Reference proteome</keyword>
<protein>
    <submittedName>
        <fullName evidence="2">Uncharacterized protein</fullName>
    </submittedName>
</protein>
<reference evidence="3" key="1">
    <citation type="journal article" date="2016" name="Nat. Commun.">
        <title>The Gonium pectorale genome demonstrates co-option of cell cycle regulation during the evolution of multicellularity.</title>
        <authorList>
            <person name="Hanschen E.R."/>
            <person name="Marriage T.N."/>
            <person name="Ferris P.J."/>
            <person name="Hamaji T."/>
            <person name="Toyoda A."/>
            <person name="Fujiyama A."/>
            <person name="Neme R."/>
            <person name="Noguchi H."/>
            <person name="Minakuchi Y."/>
            <person name="Suzuki M."/>
            <person name="Kawai-Toyooka H."/>
            <person name="Smith D.R."/>
            <person name="Sparks H."/>
            <person name="Anderson J."/>
            <person name="Bakaric R."/>
            <person name="Luria V."/>
            <person name="Karger A."/>
            <person name="Kirschner M.W."/>
            <person name="Durand P.M."/>
            <person name="Michod R.E."/>
            <person name="Nozaki H."/>
            <person name="Olson B.J."/>
        </authorList>
    </citation>
    <scope>NUCLEOTIDE SEQUENCE [LARGE SCALE GENOMIC DNA]</scope>
    <source>
        <strain evidence="3">NIES-2863</strain>
    </source>
</reference>
<dbReference type="Proteomes" id="UP000075714">
    <property type="component" value="Unassembled WGS sequence"/>
</dbReference>
<evidence type="ECO:0000313" key="3">
    <source>
        <dbReference type="Proteomes" id="UP000075714"/>
    </source>
</evidence>
<dbReference type="EMBL" id="LSYV01000031">
    <property type="protein sequence ID" value="KXZ48085.1"/>
    <property type="molecule type" value="Genomic_DNA"/>
</dbReference>
<dbReference type="AlphaFoldDB" id="A0A150GET8"/>
<feature type="compositionally biased region" description="Gly residues" evidence="1">
    <location>
        <begin position="246"/>
        <end position="260"/>
    </location>
</feature>
<feature type="compositionally biased region" description="Low complexity" evidence="1">
    <location>
        <begin position="97"/>
        <end position="106"/>
    </location>
</feature>
<feature type="compositionally biased region" description="Low complexity" evidence="1">
    <location>
        <begin position="331"/>
        <end position="340"/>
    </location>
</feature>
<gene>
    <name evidence="2" type="ORF">GPECTOR_30g180</name>
</gene>